<dbReference type="GO" id="GO:0005524">
    <property type="term" value="F:ATP binding"/>
    <property type="evidence" value="ECO:0007669"/>
    <property type="project" value="UniProtKB-KW"/>
</dbReference>
<dbReference type="Pfam" id="PF08543">
    <property type="entry name" value="Phos_pyr_kin"/>
    <property type="match status" value="1"/>
</dbReference>
<evidence type="ECO:0000256" key="11">
    <source>
        <dbReference type="ARBA" id="ARBA00032808"/>
    </source>
</evidence>
<dbReference type="AlphaFoldDB" id="A0A7R9KUU9"/>
<sequence>MSNNLSDDYRVLSIQSHVVYGYVGNKSVVFPLQVLGFDVDAINSVQFSTHVGYKHWSGQVLDSNDLNVLFDNLVKNDLHKRYTHIMTGYVGNESFLESISQVIKTIKDENPGALYHCDPVMGDNGKLYVPKELVPVYRNQIIPIADVITPNQFELELLTDIKINSESDAIKALEALHEIGIETVVITSSNLADSDSHLVTYASSRANGRTQRIKLLVPKLKAIFTGSGDLFAALFMAWFTKTNKDLKTTCERTLSTLWSVLNRTYNYAIQQTGGVESYSNIELRLIQSRADLENPNITIKAIDLK</sequence>
<dbReference type="OrthoDB" id="2104723at2759"/>
<dbReference type="NCBIfam" id="TIGR00687">
    <property type="entry name" value="pyridox_kin"/>
    <property type="match status" value="1"/>
</dbReference>
<comment type="pathway">
    <text evidence="3">Cofactor metabolism; pyridoxal 5'-phosphate salvage; pyridoxal 5'-phosphate from pyridoxal: step 1/1.</text>
</comment>
<evidence type="ECO:0000256" key="4">
    <source>
        <dbReference type="ARBA" id="ARBA00008805"/>
    </source>
</evidence>
<keyword evidence="17" id="KW-1185">Reference proteome</keyword>
<comment type="pathway">
    <text evidence="1">Cofactor metabolism; pyridoxal 5'-phosphate salvage; pyridoxamine 5'-phosphate from pyridoxamine: step 1/1.</text>
</comment>
<evidence type="ECO:0000256" key="9">
    <source>
        <dbReference type="ARBA" id="ARBA00022777"/>
    </source>
</evidence>
<dbReference type="InterPro" id="IPR029056">
    <property type="entry name" value="Ribokinase-like"/>
</dbReference>
<evidence type="ECO:0000313" key="16">
    <source>
        <dbReference type="EMBL" id="CAD7628713.1"/>
    </source>
</evidence>
<dbReference type="PANTHER" id="PTHR10534:SF2">
    <property type="entry name" value="PYRIDOXAL KINASE"/>
    <property type="match status" value="1"/>
</dbReference>
<evidence type="ECO:0000256" key="5">
    <source>
        <dbReference type="ARBA" id="ARBA00012104"/>
    </source>
</evidence>
<dbReference type="GO" id="GO:0005829">
    <property type="term" value="C:cytosol"/>
    <property type="evidence" value="ECO:0007669"/>
    <property type="project" value="TreeGrafter"/>
</dbReference>
<dbReference type="SUPFAM" id="SSF53613">
    <property type="entry name" value="Ribokinase-like"/>
    <property type="match status" value="1"/>
</dbReference>
<evidence type="ECO:0000256" key="7">
    <source>
        <dbReference type="ARBA" id="ARBA00022679"/>
    </source>
</evidence>
<keyword evidence="9" id="KW-0418">Kinase</keyword>
<dbReference type="CDD" id="cd01173">
    <property type="entry name" value="pyridoxal_pyridoxamine_kinase"/>
    <property type="match status" value="1"/>
</dbReference>
<evidence type="ECO:0000256" key="1">
    <source>
        <dbReference type="ARBA" id="ARBA00004750"/>
    </source>
</evidence>
<dbReference type="GO" id="GO:0008478">
    <property type="term" value="F:pyridoxal kinase activity"/>
    <property type="evidence" value="ECO:0007669"/>
    <property type="project" value="UniProtKB-EC"/>
</dbReference>
<keyword evidence="8" id="KW-0547">Nucleotide-binding</keyword>
<evidence type="ECO:0000256" key="6">
    <source>
        <dbReference type="ARBA" id="ARBA00018134"/>
    </source>
</evidence>
<dbReference type="UniPathway" id="UPA01068">
    <property type="reaction ID" value="UER00298"/>
</dbReference>
<comment type="catalytic activity">
    <reaction evidence="14">
        <text>pyridoxine + ATP = pyridoxine 5'-phosphate + ADP + H(+)</text>
        <dbReference type="Rhea" id="RHEA:25108"/>
        <dbReference type="ChEBI" id="CHEBI:15378"/>
        <dbReference type="ChEBI" id="CHEBI:16709"/>
        <dbReference type="ChEBI" id="CHEBI:30616"/>
        <dbReference type="ChEBI" id="CHEBI:58589"/>
        <dbReference type="ChEBI" id="CHEBI:456216"/>
        <dbReference type="EC" id="2.7.1.35"/>
    </reaction>
    <physiologicalReaction direction="left-to-right" evidence="14">
        <dbReference type="Rhea" id="RHEA:25109"/>
    </physiologicalReaction>
</comment>
<comment type="pathway">
    <text evidence="2">Cofactor metabolism; pyridoxal 5'-phosphate salvage; pyridoxine 5'-phosphate from pyridoxine: step 1/1.</text>
</comment>
<dbReference type="EC" id="2.7.1.35" evidence="5"/>
<reference evidence="16" key="1">
    <citation type="submission" date="2020-11" db="EMBL/GenBank/DDBJ databases">
        <authorList>
            <person name="Tran Van P."/>
        </authorList>
    </citation>
    <scope>NUCLEOTIDE SEQUENCE</scope>
</reference>
<feature type="domain" description="Pyridoxamine kinase/Phosphomethylpyrimidine kinase" evidence="15">
    <location>
        <begin position="87"/>
        <end position="254"/>
    </location>
</feature>
<evidence type="ECO:0000256" key="3">
    <source>
        <dbReference type="ARBA" id="ARBA00005210"/>
    </source>
</evidence>
<evidence type="ECO:0000256" key="10">
    <source>
        <dbReference type="ARBA" id="ARBA00022840"/>
    </source>
</evidence>
<evidence type="ECO:0000313" key="17">
    <source>
        <dbReference type="Proteomes" id="UP000759131"/>
    </source>
</evidence>
<comment type="similarity">
    <text evidence="4">Belongs to the pyridoxine kinase family.</text>
</comment>
<dbReference type="InterPro" id="IPR004625">
    <property type="entry name" value="PyrdxlKinase"/>
</dbReference>
<evidence type="ECO:0000256" key="14">
    <source>
        <dbReference type="ARBA" id="ARBA00048524"/>
    </source>
</evidence>
<dbReference type="EMBL" id="CAJPIZ010006015">
    <property type="protein sequence ID" value="CAG2109143.1"/>
    <property type="molecule type" value="Genomic_DNA"/>
</dbReference>
<gene>
    <name evidence="16" type="ORF">OSB1V03_LOCUS9134</name>
</gene>
<name>A0A7R9KUU9_9ACAR</name>
<proteinExistence type="inferred from homology"/>
<protein>
    <recommendedName>
        <fullName evidence="6">Pyridoxal kinase</fullName>
        <ecNumber evidence="5">2.7.1.35</ecNumber>
    </recommendedName>
    <alternativeName>
        <fullName evidence="11">Pyridoxine kinase</fullName>
    </alternativeName>
</protein>
<dbReference type="Proteomes" id="UP000759131">
    <property type="component" value="Unassembled WGS sequence"/>
</dbReference>
<keyword evidence="7" id="KW-0808">Transferase</keyword>
<dbReference type="Gene3D" id="3.40.1190.20">
    <property type="match status" value="1"/>
</dbReference>
<dbReference type="GO" id="GO:0009443">
    <property type="term" value="P:pyridoxal 5'-phosphate salvage"/>
    <property type="evidence" value="ECO:0007669"/>
    <property type="project" value="InterPro"/>
</dbReference>
<evidence type="ECO:0000259" key="15">
    <source>
        <dbReference type="Pfam" id="PF08543"/>
    </source>
</evidence>
<evidence type="ECO:0000256" key="8">
    <source>
        <dbReference type="ARBA" id="ARBA00022741"/>
    </source>
</evidence>
<evidence type="ECO:0000256" key="2">
    <source>
        <dbReference type="ARBA" id="ARBA00004835"/>
    </source>
</evidence>
<evidence type="ECO:0000256" key="12">
    <source>
        <dbReference type="ARBA" id="ARBA00047310"/>
    </source>
</evidence>
<dbReference type="InterPro" id="IPR013749">
    <property type="entry name" value="PM/HMP-P_kinase-1"/>
</dbReference>
<evidence type="ECO:0000256" key="13">
    <source>
        <dbReference type="ARBA" id="ARBA00047377"/>
    </source>
</evidence>
<comment type="catalytic activity">
    <reaction evidence="13">
        <text>pyridoxal + ATP = pyridoxal 5'-phosphate + ADP + H(+)</text>
        <dbReference type="Rhea" id="RHEA:10224"/>
        <dbReference type="ChEBI" id="CHEBI:15378"/>
        <dbReference type="ChEBI" id="CHEBI:17310"/>
        <dbReference type="ChEBI" id="CHEBI:30616"/>
        <dbReference type="ChEBI" id="CHEBI:456216"/>
        <dbReference type="ChEBI" id="CHEBI:597326"/>
        <dbReference type="EC" id="2.7.1.35"/>
    </reaction>
    <physiologicalReaction direction="left-to-right" evidence="13">
        <dbReference type="Rhea" id="RHEA:10225"/>
    </physiologicalReaction>
</comment>
<dbReference type="PANTHER" id="PTHR10534">
    <property type="entry name" value="PYRIDOXAL KINASE"/>
    <property type="match status" value="1"/>
</dbReference>
<comment type="catalytic activity">
    <reaction evidence="12">
        <text>pyridoxamine + ATP = pyridoxamine 5'-phosphate + ADP + H(+)</text>
        <dbReference type="Rhea" id="RHEA:25104"/>
        <dbReference type="ChEBI" id="CHEBI:15378"/>
        <dbReference type="ChEBI" id="CHEBI:30616"/>
        <dbReference type="ChEBI" id="CHEBI:57761"/>
        <dbReference type="ChEBI" id="CHEBI:58451"/>
        <dbReference type="ChEBI" id="CHEBI:456216"/>
        <dbReference type="EC" id="2.7.1.35"/>
    </reaction>
    <physiologicalReaction direction="left-to-right" evidence="12">
        <dbReference type="Rhea" id="RHEA:25105"/>
    </physiologicalReaction>
</comment>
<accession>A0A7R9KUU9</accession>
<dbReference type="EMBL" id="OC860590">
    <property type="protein sequence ID" value="CAD7628713.1"/>
    <property type="molecule type" value="Genomic_DNA"/>
</dbReference>
<organism evidence="16">
    <name type="scientific">Medioppia subpectinata</name>
    <dbReference type="NCBI Taxonomy" id="1979941"/>
    <lineage>
        <taxon>Eukaryota</taxon>
        <taxon>Metazoa</taxon>
        <taxon>Ecdysozoa</taxon>
        <taxon>Arthropoda</taxon>
        <taxon>Chelicerata</taxon>
        <taxon>Arachnida</taxon>
        <taxon>Acari</taxon>
        <taxon>Acariformes</taxon>
        <taxon>Sarcoptiformes</taxon>
        <taxon>Oribatida</taxon>
        <taxon>Brachypylina</taxon>
        <taxon>Oppioidea</taxon>
        <taxon>Oppiidae</taxon>
        <taxon>Medioppia</taxon>
    </lineage>
</organism>
<keyword evidence="10" id="KW-0067">ATP-binding</keyword>